<protein>
    <submittedName>
        <fullName evidence="1">Uncharacterized protein</fullName>
    </submittedName>
</protein>
<dbReference type="OrthoDB" id="9180338at2"/>
<dbReference type="EMBL" id="CP000089">
    <property type="protein sequence ID" value="AAZ45058.1"/>
    <property type="molecule type" value="Genomic_DNA"/>
</dbReference>
<dbReference type="AlphaFoldDB" id="Q47JC3"/>
<dbReference type="KEGG" id="dar:Daro_0299"/>
<evidence type="ECO:0000313" key="1">
    <source>
        <dbReference type="EMBL" id="AAZ45058.1"/>
    </source>
</evidence>
<dbReference type="STRING" id="159087.Daro_0299"/>
<reference evidence="1" key="1">
    <citation type="submission" date="2005-08" db="EMBL/GenBank/DDBJ databases">
        <title>Complete sequence of Dechloromonas aromatica RCB.</title>
        <authorList>
            <person name="Salinero K.K."/>
            <person name="Copeland A."/>
            <person name="Lucas S."/>
            <person name="Lapidus A."/>
            <person name="Barry K."/>
            <person name="Detter J.C."/>
            <person name="Glavina T."/>
            <person name="Hammon N."/>
            <person name="Israni S."/>
            <person name="Pitluck S."/>
            <person name="Di Bartolo G."/>
            <person name="Trong S."/>
            <person name="Schmutz J."/>
            <person name="Larimer F."/>
            <person name="Land M."/>
            <person name="Ivanova N."/>
            <person name="Richardson P."/>
        </authorList>
    </citation>
    <scope>NUCLEOTIDE SEQUENCE</scope>
    <source>
        <strain evidence="1">RCB</strain>
    </source>
</reference>
<sequence length="250" mass="26934">MADIPEEDLEETRAALAPTLAATAAILPWVSKPRQLRFDAKLNERWVAAGKRLAAAWSDRHGAGAEDIRPAIFSLYAIAIEAADGDSLRLGEALASAADRLENASPSPRLIAAITGAIECLGEADGLEHEAFADRAQHFSMRLEAAASAPDNAERSAVLDRLFVDEACEQIELMRDALAALPPDAYALTTEAMKLAQQAELLELWGIMHLARHLTDYIGRNAAELDSDEHREEIERLVHALATAIAAVAA</sequence>
<dbReference type="eggNOG" id="COG2198">
    <property type="taxonomic scope" value="Bacteria"/>
</dbReference>
<organism evidence="1">
    <name type="scientific">Dechloromonas aromatica (strain RCB)</name>
    <dbReference type="NCBI Taxonomy" id="159087"/>
    <lineage>
        <taxon>Bacteria</taxon>
        <taxon>Pseudomonadati</taxon>
        <taxon>Pseudomonadota</taxon>
        <taxon>Betaproteobacteria</taxon>
        <taxon>Rhodocyclales</taxon>
        <taxon>Azonexaceae</taxon>
        <taxon>Dechloromonas</taxon>
    </lineage>
</organism>
<accession>Q47JC3</accession>
<proteinExistence type="predicted"/>
<name>Q47JC3_DECAR</name>
<gene>
    <name evidence="1" type="ordered locus">Daro_0299</name>
</gene>
<dbReference type="HOGENOM" id="CLU_1109994_0_0_4"/>